<keyword evidence="7" id="KW-1185">Reference proteome</keyword>
<dbReference type="VEuPathDB" id="FungiDB:F4678DRAFT_432869"/>
<dbReference type="GO" id="GO:0000824">
    <property type="term" value="F:inositol-1,4,5,6-tetrakisphosphate 3-kinase activity"/>
    <property type="evidence" value="ECO:0007669"/>
    <property type="project" value="TreeGrafter"/>
</dbReference>
<accession>A0A9W8TIS9</accession>
<organism evidence="6 7">
    <name type="scientific">Xylaria arbuscula</name>
    <dbReference type="NCBI Taxonomy" id="114810"/>
    <lineage>
        <taxon>Eukaryota</taxon>
        <taxon>Fungi</taxon>
        <taxon>Dikarya</taxon>
        <taxon>Ascomycota</taxon>
        <taxon>Pezizomycotina</taxon>
        <taxon>Sordariomycetes</taxon>
        <taxon>Xylariomycetidae</taxon>
        <taxon>Xylariales</taxon>
        <taxon>Xylariaceae</taxon>
        <taxon>Xylaria</taxon>
    </lineage>
</organism>
<comment type="similarity">
    <text evidence="1 4">Belongs to the inositol phosphokinase (IPK) family.</text>
</comment>
<keyword evidence="2 4" id="KW-0808">Transferase</keyword>
<dbReference type="GO" id="GO:0005737">
    <property type="term" value="C:cytoplasm"/>
    <property type="evidence" value="ECO:0007669"/>
    <property type="project" value="TreeGrafter"/>
</dbReference>
<evidence type="ECO:0000256" key="3">
    <source>
        <dbReference type="ARBA" id="ARBA00022777"/>
    </source>
</evidence>
<feature type="region of interest" description="Disordered" evidence="5">
    <location>
        <begin position="148"/>
        <end position="173"/>
    </location>
</feature>
<dbReference type="GO" id="GO:0046854">
    <property type="term" value="P:phosphatidylinositol phosphate biosynthetic process"/>
    <property type="evidence" value="ECO:0007669"/>
    <property type="project" value="TreeGrafter"/>
</dbReference>
<proteinExistence type="inferred from homology"/>
<dbReference type="EMBL" id="JANPWZ010001769">
    <property type="protein sequence ID" value="KAJ3563372.1"/>
    <property type="molecule type" value="Genomic_DNA"/>
</dbReference>
<protein>
    <recommendedName>
        <fullName evidence="4">Kinase</fullName>
        <ecNumber evidence="4">2.7.-.-</ecNumber>
    </recommendedName>
</protein>
<dbReference type="SUPFAM" id="SSF56104">
    <property type="entry name" value="SAICAR synthase-like"/>
    <property type="match status" value="1"/>
</dbReference>
<dbReference type="Pfam" id="PF03770">
    <property type="entry name" value="IPK"/>
    <property type="match status" value="1"/>
</dbReference>
<keyword evidence="3 4" id="KW-0418">Kinase</keyword>
<gene>
    <name evidence="6" type="ORF">NPX13_g8223</name>
</gene>
<evidence type="ECO:0000256" key="1">
    <source>
        <dbReference type="ARBA" id="ARBA00007374"/>
    </source>
</evidence>
<comment type="caution">
    <text evidence="6">The sequence shown here is derived from an EMBL/GenBank/DDBJ whole genome shotgun (WGS) entry which is preliminary data.</text>
</comment>
<sequence length="471" mass="51997">MAACLKRSFSSPTAMSPTPEELRELKRVKTAPVKPKDVPKHQDLVGYKHAVAGHDGTMCDAGGELFVKPCTQAEVDFYESAKLHPDFAELIPVYCGSLALLDTTTAASIHQQLPSLIDQAEIPKGLKDEIMSHLDPTTIPEAIDNSSVQEPLTKDAPSKETLAMENKRPEAKTGPIKTDRAITLLNASYGFKKPNIMDTKMGQQLWSKNASQEKRERFDKITESTTHKNYGFRVAGMQVYKGTHPKYTTSDGQQELSVNVSGPNDEGFMTYNKFWGRDDVNDSNLAESLKLYIFNEAAGIDEELGKLIAGLFASDLRRVEEVLQNQESRMYSSSLLFVFEGDGPTLRAAVEEAKAAEMETQRARSEMVTSVNKRSSPRAVSTNLRVDSGIGMDDDDLKFVTDSIVFENGIGGASEDDDDDDEFDEMSTFPHIYSLKMIDFAHAEWTPGLGPDEAVLLGVKSLAEIFEKLSD</sequence>
<dbReference type="InterPro" id="IPR005522">
    <property type="entry name" value="IPK"/>
</dbReference>
<evidence type="ECO:0000256" key="4">
    <source>
        <dbReference type="RuleBase" id="RU363090"/>
    </source>
</evidence>
<dbReference type="PANTHER" id="PTHR12400:SF103">
    <property type="entry name" value="INOSITOL POLYPHOSPHATE MULTIKINASE"/>
    <property type="match status" value="1"/>
</dbReference>
<dbReference type="EC" id="2.7.-.-" evidence="4"/>
<dbReference type="AlphaFoldDB" id="A0A9W8TIS9"/>
<evidence type="ECO:0000256" key="5">
    <source>
        <dbReference type="SAM" id="MobiDB-lite"/>
    </source>
</evidence>
<name>A0A9W8TIS9_9PEZI</name>
<dbReference type="Gene3D" id="3.30.470.160">
    <property type="entry name" value="Inositol polyphosphate kinase"/>
    <property type="match status" value="1"/>
</dbReference>
<feature type="region of interest" description="Disordered" evidence="5">
    <location>
        <begin position="1"/>
        <end position="21"/>
    </location>
</feature>
<dbReference type="PANTHER" id="PTHR12400">
    <property type="entry name" value="INOSITOL POLYPHOSPHATE KINASE"/>
    <property type="match status" value="1"/>
</dbReference>
<evidence type="ECO:0000313" key="7">
    <source>
        <dbReference type="Proteomes" id="UP001148614"/>
    </source>
</evidence>
<dbReference type="GO" id="GO:0032958">
    <property type="term" value="P:inositol phosphate biosynthetic process"/>
    <property type="evidence" value="ECO:0007669"/>
    <property type="project" value="InterPro"/>
</dbReference>
<evidence type="ECO:0000256" key="2">
    <source>
        <dbReference type="ARBA" id="ARBA00022679"/>
    </source>
</evidence>
<dbReference type="GO" id="GO:0008440">
    <property type="term" value="F:inositol-1,4,5-trisphosphate 3-kinase activity"/>
    <property type="evidence" value="ECO:0007669"/>
    <property type="project" value="TreeGrafter"/>
</dbReference>
<reference evidence="6" key="1">
    <citation type="submission" date="2022-07" db="EMBL/GenBank/DDBJ databases">
        <title>Genome Sequence of Xylaria arbuscula.</title>
        <authorList>
            <person name="Buettner E."/>
        </authorList>
    </citation>
    <scope>NUCLEOTIDE SEQUENCE</scope>
    <source>
        <strain evidence="6">VT107</strain>
    </source>
</reference>
<dbReference type="InterPro" id="IPR038286">
    <property type="entry name" value="IPK_sf"/>
</dbReference>
<evidence type="ECO:0000313" key="6">
    <source>
        <dbReference type="EMBL" id="KAJ3563372.1"/>
    </source>
</evidence>
<dbReference type="GO" id="GO:0005634">
    <property type="term" value="C:nucleus"/>
    <property type="evidence" value="ECO:0007669"/>
    <property type="project" value="TreeGrafter"/>
</dbReference>
<dbReference type="Proteomes" id="UP001148614">
    <property type="component" value="Unassembled WGS sequence"/>
</dbReference>